<dbReference type="PANTHER" id="PTHR10288">
    <property type="entry name" value="KH DOMAIN CONTAINING RNA BINDING PROTEIN"/>
    <property type="match status" value="1"/>
</dbReference>
<feature type="domain" description="K Homology" evidence="4">
    <location>
        <begin position="402"/>
        <end position="485"/>
    </location>
</feature>
<keyword evidence="6" id="KW-1185">Reference proteome</keyword>
<feature type="region of interest" description="Disordered" evidence="3">
    <location>
        <begin position="494"/>
        <end position="532"/>
    </location>
</feature>
<feature type="compositionally biased region" description="Low complexity" evidence="3">
    <location>
        <begin position="499"/>
        <end position="515"/>
    </location>
</feature>
<dbReference type="EMBL" id="UZAE01001374">
    <property type="protein sequence ID" value="VDN98544.1"/>
    <property type="molecule type" value="Genomic_DNA"/>
</dbReference>
<dbReference type="OrthoDB" id="6252399at2759"/>
<feature type="compositionally biased region" description="Basic and acidic residues" evidence="3">
    <location>
        <begin position="433"/>
        <end position="445"/>
    </location>
</feature>
<evidence type="ECO:0000256" key="2">
    <source>
        <dbReference type="PROSITE-ProRule" id="PRU00117"/>
    </source>
</evidence>
<dbReference type="SUPFAM" id="SSF54791">
    <property type="entry name" value="Eukaryotic type KH-domain (KH-domain type I)"/>
    <property type="match status" value="2"/>
</dbReference>
<sequence length="863" mass="93337">MPSATTTTNYDEDFLSERILNFTHNNDFLLNGSNFPGINNNNSNHGYPSGSQKAYPSEKDFDAVSDCVSRNSPVHVSYNGTPHFLSNKASNGMISSAFTTPNPGNKVMEEFHSLQNSPFYDKLQHYTNGNLCMQPNGNDSLYMQRRPPQRELFPTTTSNGWVTNLSVAGGGLYPIDRLQYINYARSKGFIVGQELEHIKENSRRSTSHTYGRISAHFRNRYGETEAKTKASYLQLGVRVPTKDHVSEIVGKGGQKIKLIREETGALITTPGENEDHVFIIEAPPEIALKVADLITNRAQEISQSKSNASERRRGSTNSIPGCASLFGGSGVVSATAANGGQRLVSRSPDDLPNVTIPSPSPLLKSSLTNGGNYSNENGFFSSNGNGLPNGVSNSNGGTTRTLLSRSKISVPQDMVGKIIGTQGSIITTIQKDTGTEIKSPPKEAARGPSATSEFEISAYQSQGMTAQDAEARVQQAKQLIGHLVMRQFERRYSEELEDNNTGNGSSGKSRNNSNGEESDRNSNGKTATTNVSNGVAWMWPDVQQMDAKEAQDVLDRILAESKSKTRRVKELQAAAASTTASLPASPCGLVSGGNSSFAIEFFPTTDKSTGSCQNSPFHQSRIPSHNNVFSANAATAPGSMNLFERRLTNVDFHSESEFPDNQHAGMCPNPLFWSNPGPRHSFSAGAPNVGDSTSPTLLRRHTMTSAEPYKPNLHIRNSTNEASALDKHSEVELNVIQALENLGLGGDEVRNSCHDHPPGFTSHFPHVRHQSSSSTWPVPSFFPNNEPQEDLTTRSSNIWSNAASVLPEHLSMPATTTHTVIPTAAASISSSSSGSVNRCGIIGEERRRPSPSNFTSTAPPESS</sequence>
<reference evidence="7" key="1">
    <citation type="submission" date="2017-02" db="UniProtKB">
        <authorList>
            <consortium name="WormBaseParasite"/>
        </authorList>
    </citation>
    <scope>IDENTIFICATION</scope>
</reference>
<feature type="compositionally biased region" description="Polar residues" evidence="3">
    <location>
        <begin position="523"/>
        <end position="532"/>
    </location>
</feature>
<organism evidence="7">
    <name type="scientific">Rodentolepis nana</name>
    <name type="common">Dwarf tapeworm</name>
    <name type="synonym">Hymenolepis nana</name>
    <dbReference type="NCBI Taxonomy" id="102285"/>
    <lineage>
        <taxon>Eukaryota</taxon>
        <taxon>Metazoa</taxon>
        <taxon>Spiralia</taxon>
        <taxon>Lophotrochozoa</taxon>
        <taxon>Platyhelminthes</taxon>
        <taxon>Cestoda</taxon>
        <taxon>Eucestoda</taxon>
        <taxon>Cyclophyllidea</taxon>
        <taxon>Hymenolepididae</taxon>
        <taxon>Rodentolepis</taxon>
    </lineage>
</organism>
<feature type="region of interest" description="Disordered" evidence="3">
    <location>
        <begin position="379"/>
        <end position="398"/>
    </location>
</feature>
<dbReference type="Gene3D" id="3.30.1370.10">
    <property type="entry name" value="K Homology domain, type 1"/>
    <property type="match status" value="2"/>
</dbReference>
<evidence type="ECO:0000256" key="1">
    <source>
        <dbReference type="ARBA" id="ARBA00022737"/>
    </source>
</evidence>
<dbReference type="Proteomes" id="UP000278807">
    <property type="component" value="Unassembled WGS sequence"/>
</dbReference>
<feature type="region of interest" description="Disordered" evidence="3">
    <location>
        <begin position="826"/>
        <end position="863"/>
    </location>
</feature>
<protein>
    <submittedName>
        <fullName evidence="7">KH domain-containing protein</fullName>
    </submittedName>
</protein>
<dbReference type="WBParaSite" id="HNAJ_0000268601-mRNA-1">
    <property type="protein sequence ID" value="HNAJ_0000268601-mRNA-1"/>
    <property type="gene ID" value="HNAJ_0000268601"/>
</dbReference>
<dbReference type="CDD" id="cd00105">
    <property type="entry name" value="KH-I"/>
    <property type="match status" value="1"/>
</dbReference>
<feature type="domain" description="K Homology" evidence="4">
    <location>
        <begin position="231"/>
        <end position="299"/>
    </location>
</feature>
<dbReference type="PROSITE" id="PS50084">
    <property type="entry name" value="KH_TYPE_1"/>
    <property type="match status" value="2"/>
</dbReference>
<feature type="region of interest" description="Disordered" evidence="3">
    <location>
        <begin position="342"/>
        <end position="369"/>
    </location>
</feature>
<evidence type="ECO:0000313" key="6">
    <source>
        <dbReference type="Proteomes" id="UP000278807"/>
    </source>
</evidence>
<feature type="region of interest" description="Disordered" evidence="3">
    <location>
        <begin position="431"/>
        <end position="452"/>
    </location>
</feature>
<proteinExistence type="predicted"/>
<dbReference type="Pfam" id="PF00013">
    <property type="entry name" value="KH_1"/>
    <property type="match status" value="2"/>
</dbReference>
<evidence type="ECO:0000313" key="5">
    <source>
        <dbReference type="EMBL" id="VDN98544.1"/>
    </source>
</evidence>
<feature type="compositionally biased region" description="Low complexity" evidence="3">
    <location>
        <begin position="379"/>
        <end position="390"/>
    </location>
</feature>
<feature type="compositionally biased region" description="Low complexity" evidence="3">
    <location>
        <begin position="826"/>
        <end position="835"/>
    </location>
</feature>
<dbReference type="GO" id="GO:0003723">
    <property type="term" value="F:RNA binding"/>
    <property type="evidence" value="ECO:0007669"/>
    <property type="project" value="UniProtKB-UniRule"/>
</dbReference>
<dbReference type="STRING" id="102285.A0A0R3T6J8"/>
<dbReference type="InterPro" id="IPR036612">
    <property type="entry name" value="KH_dom_type_1_sf"/>
</dbReference>
<gene>
    <name evidence="5" type="ORF">HNAJ_LOCUS2685</name>
</gene>
<feature type="region of interest" description="Disordered" evidence="3">
    <location>
        <begin position="301"/>
        <end position="320"/>
    </location>
</feature>
<evidence type="ECO:0000313" key="7">
    <source>
        <dbReference type="WBParaSite" id="HNAJ_0000268601-mRNA-1"/>
    </source>
</evidence>
<name>A0A0R3T6J8_RODNA</name>
<keyword evidence="2" id="KW-0694">RNA-binding</keyword>
<accession>A0A0R3T6J8</accession>
<dbReference type="InterPro" id="IPR004088">
    <property type="entry name" value="KH_dom_type_1"/>
</dbReference>
<dbReference type="SMART" id="SM00322">
    <property type="entry name" value="KH"/>
    <property type="match status" value="2"/>
</dbReference>
<evidence type="ECO:0000256" key="3">
    <source>
        <dbReference type="SAM" id="MobiDB-lite"/>
    </source>
</evidence>
<reference evidence="5 6" key="2">
    <citation type="submission" date="2018-11" db="EMBL/GenBank/DDBJ databases">
        <authorList>
            <consortium name="Pathogen Informatics"/>
        </authorList>
    </citation>
    <scope>NUCLEOTIDE SEQUENCE [LARGE SCALE GENOMIC DNA]</scope>
</reference>
<keyword evidence="1" id="KW-0677">Repeat</keyword>
<dbReference type="AlphaFoldDB" id="A0A0R3T6J8"/>
<dbReference type="InterPro" id="IPR004087">
    <property type="entry name" value="KH_dom"/>
</dbReference>
<feature type="compositionally biased region" description="Polar residues" evidence="3">
    <location>
        <begin position="850"/>
        <end position="863"/>
    </location>
</feature>
<evidence type="ECO:0000259" key="4">
    <source>
        <dbReference type="SMART" id="SM00322"/>
    </source>
</evidence>